<dbReference type="Gene3D" id="2.102.10.10">
    <property type="entry name" value="Rieske [2Fe-2S] iron-sulphur domain"/>
    <property type="match status" value="1"/>
</dbReference>
<dbReference type="OrthoDB" id="9800776at2"/>
<accession>B6JH20</accession>
<evidence type="ECO:0000256" key="4">
    <source>
        <dbReference type="ARBA" id="ARBA00023014"/>
    </source>
</evidence>
<name>B6JH20_AFIC5</name>
<keyword evidence="2" id="KW-0479">Metal-binding</keyword>
<evidence type="ECO:0000256" key="1">
    <source>
        <dbReference type="ARBA" id="ARBA00022714"/>
    </source>
</evidence>
<proteinExistence type="inferred from homology"/>
<dbReference type="AlphaFoldDB" id="B6JH20"/>
<dbReference type="HOGENOM" id="CLU_055690_5_0_5"/>
<dbReference type="PANTHER" id="PTHR21496:SF0">
    <property type="entry name" value="RIESKE DOMAIN-CONTAINING PROTEIN"/>
    <property type="match status" value="1"/>
</dbReference>
<evidence type="ECO:0000259" key="7">
    <source>
        <dbReference type="PROSITE" id="PS51296"/>
    </source>
</evidence>
<dbReference type="Proteomes" id="UP000007730">
    <property type="component" value="Chromosome"/>
</dbReference>
<keyword evidence="4" id="KW-0411">Iron-sulfur</keyword>
<evidence type="ECO:0000256" key="5">
    <source>
        <dbReference type="ARBA" id="ARBA00034078"/>
    </source>
</evidence>
<dbReference type="EMBL" id="CP002826">
    <property type="protein sequence ID" value="AEI06004.1"/>
    <property type="molecule type" value="Genomic_DNA"/>
</dbReference>
<keyword evidence="1" id="KW-0001">2Fe-2S</keyword>
<keyword evidence="3" id="KW-0408">Iron</keyword>
<evidence type="ECO:0000256" key="6">
    <source>
        <dbReference type="ARBA" id="ARBA00038001"/>
    </source>
</evidence>
<dbReference type="RefSeq" id="WP_012563925.1">
    <property type="nucleotide sequence ID" value="NC_011386.1"/>
</dbReference>
<comment type="similarity">
    <text evidence="6">Belongs to the bacterial ring-hydroxylating dioxygenase ferredoxin component family.</text>
</comment>
<dbReference type="GO" id="GO:0051537">
    <property type="term" value="F:2 iron, 2 sulfur cluster binding"/>
    <property type="evidence" value="ECO:0007669"/>
    <property type="project" value="UniProtKB-KW"/>
</dbReference>
<dbReference type="KEGG" id="oca:OCAR_6788"/>
<evidence type="ECO:0000313" key="9">
    <source>
        <dbReference type="Proteomes" id="UP000007730"/>
    </source>
</evidence>
<dbReference type="eggNOG" id="COG2146">
    <property type="taxonomic scope" value="Bacteria"/>
</dbReference>
<dbReference type="InterPro" id="IPR036922">
    <property type="entry name" value="Rieske_2Fe-2S_sf"/>
</dbReference>
<evidence type="ECO:0000256" key="2">
    <source>
        <dbReference type="ARBA" id="ARBA00022723"/>
    </source>
</evidence>
<gene>
    <name evidence="8" type="ordered locus">OCA5_c12880</name>
</gene>
<comment type="cofactor">
    <cofactor evidence="5">
        <name>[2Fe-2S] cluster</name>
        <dbReference type="ChEBI" id="CHEBI:190135"/>
    </cofactor>
</comment>
<keyword evidence="9" id="KW-1185">Reference proteome</keyword>
<dbReference type="PROSITE" id="PS51296">
    <property type="entry name" value="RIESKE"/>
    <property type="match status" value="1"/>
</dbReference>
<feature type="domain" description="Rieske" evidence="7">
    <location>
        <begin position="8"/>
        <end position="104"/>
    </location>
</feature>
<sequence length="106" mass="11777">MTVSADVWQPVGSLADLEVGDRKEVSLSNGKLILILRSESGYYACCADCPHQDTPLAEGSLDGDILTCPLHFWQWNVRTGEKVGIAELPLEMFELREDNGEWLVRA</sequence>
<dbReference type="Pfam" id="PF00355">
    <property type="entry name" value="Rieske"/>
    <property type="match status" value="1"/>
</dbReference>
<dbReference type="InterPro" id="IPR017941">
    <property type="entry name" value="Rieske_2Fe-2S"/>
</dbReference>
<reference evidence="8 9" key="1">
    <citation type="journal article" date="2011" name="J. Bacteriol.">
        <title>Complete genome sequences of the chemolithoautotrophic Oligotropha carboxidovorans strains OM4 and OM5.</title>
        <authorList>
            <person name="Volland S."/>
            <person name="Rachinger M."/>
            <person name="Strittmatter A."/>
            <person name="Daniel R."/>
            <person name="Gottschalk G."/>
            <person name="Meyer O."/>
        </authorList>
    </citation>
    <scope>NUCLEOTIDE SEQUENCE [LARGE SCALE GENOMIC DNA]</scope>
    <source>
        <strain evidence="9">ATCC 49405 / DSM 1227 / KCTC 32145 / OM5</strain>
    </source>
</reference>
<dbReference type="STRING" id="504832.OCA5_c12880"/>
<protein>
    <submittedName>
        <fullName evidence="8">Rieske domain protein</fullName>
    </submittedName>
</protein>
<dbReference type="GO" id="GO:0046872">
    <property type="term" value="F:metal ion binding"/>
    <property type="evidence" value="ECO:0007669"/>
    <property type="project" value="UniProtKB-KW"/>
</dbReference>
<dbReference type="KEGG" id="ocg:OCA5_c12880"/>
<organism evidence="8 9">
    <name type="scientific">Afipia carboxidovorans (strain ATCC 49405 / DSM 1227 / KCTC 32145 / OM5)</name>
    <name type="common">Oligotropha carboxidovorans</name>
    <dbReference type="NCBI Taxonomy" id="504832"/>
    <lineage>
        <taxon>Bacteria</taxon>
        <taxon>Pseudomonadati</taxon>
        <taxon>Pseudomonadota</taxon>
        <taxon>Alphaproteobacteria</taxon>
        <taxon>Hyphomicrobiales</taxon>
        <taxon>Nitrobacteraceae</taxon>
        <taxon>Afipia</taxon>
    </lineage>
</organism>
<dbReference type="SUPFAM" id="SSF50022">
    <property type="entry name" value="ISP domain"/>
    <property type="match status" value="1"/>
</dbReference>
<evidence type="ECO:0000313" key="8">
    <source>
        <dbReference type="EMBL" id="AEI06004.1"/>
    </source>
</evidence>
<evidence type="ECO:0000256" key="3">
    <source>
        <dbReference type="ARBA" id="ARBA00023004"/>
    </source>
</evidence>
<dbReference type="PANTHER" id="PTHR21496">
    <property type="entry name" value="FERREDOXIN-RELATED"/>
    <property type="match status" value="1"/>
</dbReference>